<dbReference type="GO" id="GO:0046872">
    <property type="term" value="F:metal ion binding"/>
    <property type="evidence" value="ECO:0007669"/>
    <property type="project" value="UniProtKB-KW"/>
</dbReference>
<comment type="cofactor">
    <cofactor evidence="9">
        <name>iron-sulfur cluster</name>
        <dbReference type="ChEBI" id="CHEBI:30408"/>
    </cofactor>
</comment>
<comment type="cofactor">
    <cofactor evidence="9">
        <name>Mg(2+)</name>
        <dbReference type="ChEBI" id="CHEBI:18420"/>
    </cofactor>
    <cofactor evidence="9">
        <name>Mn(2+)</name>
        <dbReference type="ChEBI" id="CHEBI:29035"/>
    </cofactor>
    <text evidence="9">Mg(2+) or Mn(2+) required for ssDNA cleavage activity.</text>
</comment>
<comment type="similarity">
    <text evidence="9">Belongs to the CRISPR-associated exonuclease Cas4 family.</text>
</comment>
<name>A0AA46I4R7_9FUSO</name>
<keyword evidence="7 9" id="KW-0051">Antiviral defense</keyword>
<reference evidence="11 12" key="1">
    <citation type="submission" date="2019-03" db="EMBL/GenBank/DDBJ databases">
        <title>Genomic Encyclopedia of Type Strains, Phase IV (KMG-IV): sequencing the most valuable type-strain genomes for metagenomic binning, comparative biology and taxonomic classification.</title>
        <authorList>
            <person name="Goeker M."/>
        </authorList>
    </citation>
    <scope>NUCLEOTIDE SEQUENCE [LARGE SCALE GENOMIC DNA]</scope>
    <source>
        <strain evidence="11 12">DSM 100055</strain>
    </source>
</reference>
<evidence type="ECO:0000256" key="8">
    <source>
        <dbReference type="ARBA" id="ARBA00023211"/>
    </source>
</evidence>
<dbReference type="InterPro" id="IPR013343">
    <property type="entry name" value="CRISPR-assoc_prot_Cas4"/>
</dbReference>
<keyword evidence="12" id="KW-1185">Reference proteome</keyword>
<dbReference type="InterPro" id="IPR022765">
    <property type="entry name" value="Dna2/Cas4_DUF83"/>
</dbReference>
<dbReference type="NCBIfam" id="TIGR00372">
    <property type="entry name" value="cas4"/>
    <property type="match status" value="1"/>
</dbReference>
<accession>A0AA46I4R7</accession>
<evidence type="ECO:0000256" key="9">
    <source>
        <dbReference type="RuleBase" id="RU365022"/>
    </source>
</evidence>
<evidence type="ECO:0000256" key="2">
    <source>
        <dbReference type="ARBA" id="ARBA00022723"/>
    </source>
</evidence>
<dbReference type="PANTHER" id="PTHR37168">
    <property type="entry name" value="CRISPR-ASSOCIATED EXONUCLEASE CAS4"/>
    <property type="match status" value="1"/>
</dbReference>
<keyword evidence="8 9" id="KW-0464">Manganese</keyword>
<evidence type="ECO:0000259" key="10">
    <source>
        <dbReference type="Pfam" id="PF01930"/>
    </source>
</evidence>
<gene>
    <name evidence="11" type="ORF">EV215_2076</name>
</gene>
<protein>
    <recommendedName>
        <fullName evidence="9">CRISPR-associated exonuclease Cas4</fullName>
        <ecNumber evidence="9">3.1.12.1</ecNumber>
    </recommendedName>
</protein>
<organism evidence="11 12">
    <name type="scientific">Hypnocyclicus thermotrophus</name>
    <dbReference type="NCBI Taxonomy" id="1627895"/>
    <lineage>
        <taxon>Bacteria</taxon>
        <taxon>Fusobacteriati</taxon>
        <taxon>Fusobacteriota</taxon>
        <taxon>Fusobacteriia</taxon>
        <taxon>Fusobacteriales</taxon>
        <taxon>Fusobacteriaceae</taxon>
        <taxon>Hypnocyclicus</taxon>
    </lineage>
</organism>
<evidence type="ECO:0000256" key="5">
    <source>
        <dbReference type="ARBA" id="ARBA00023004"/>
    </source>
</evidence>
<evidence type="ECO:0000256" key="7">
    <source>
        <dbReference type="ARBA" id="ARBA00023118"/>
    </source>
</evidence>
<dbReference type="GO" id="GO:0051607">
    <property type="term" value="P:defense response to virus"/>
    <property type="evidence" value="ECO:0007669"/>
    <property type="project" value="UniProtKB-KW"/>
</dbReference>
<sequence>MKQNLKITGIMFYYYFICKRKLWYFRNEIQMESNSEAVEIGKLIDEKSYKRDRKHIMINETINIDFMRNRKVIHEIKKSDSMEEASIWQVKYYIYYLKKHGVEDIKAILDYPKLKKRVDVELNKDDEEEIEKILLEIEKIVRDQKMPSIIDSKICKKCSYYELCYI</sequence>
<dbReference type="Gene3D" id="3.90.320.10">
    <property type="match status" value="1"/>
</dbReference>
<dbReference type="GO" id="GO:0004527">
    <property type="term" value="F:exonuclease activity"/>
    <property type="evidence" value="ECO:0007669"/>
    <property type="project" value="UniProtKB-KW"/>
</dbReference>
<dbReference type="Pfam" id="PF01930">
    <property type="entry name" value="Cas_Cas4"/>
    <property type="match status" value="1"/>
</dbReference>
<evidence type="ECO:0000256" key="1">
    <source>
        <dbReference type="ARBA" id="ARBA00022722"/>
    </source>
</evidence>
<comment type="function">
    <text evidence="9">CRISPR (clustered regularly interspaced short palindromic repeat) is an adaptive immune system that provides protection against mobile genetic elements (viruses, transposable elements and conjugative plasmids). CRISPR clusters contain sequences complementary to antecedent mobile elements and target invading nucleic acids. CRISPR clusters are transcribed and processed into CRISPR RNA (crRNA).</text>
</comment>
<evidence type="ECO:0000256" key="4">
    <source>
        <dbReference type="ARBA" id="ARBA00022839"/>
    </source>
</evidence>
<dbReference type="EMBL" id="SOBG01000012">
    <property type="protein sequence ID" value="TDT67028.1"/>
    <property type="molecule type" value="Genomic_DNA"/>
</dbReference>
<proteinExistence type="inferred from homology"/>
<keyword evidence="5 9" id="KW-0408">Iron</keyword>
<comment type="caution">
    <text evidence="11">The sequence shown here is derived from an EMBL/GenBank/DDBJ whole genome shotgun (WGS) entry which is preliminary data.</text>
</comment>
<evidence type="ECO:0000256" key="6">
    <source>
        <dbReference type="ARBA" id="ARBA00023014"/>
    </source>
</evidence>
<keyword evidence="2 9" id="KW-0479">Metal-binding</keyword>
<evidence type="ECO:0000256" key="3">
    <source>
        <dbReference type="ARBA" id="ARBA00022801"/>
    </source>
</evidence>
<keyword evidence="6 9" id="KW-0411">Iron-sulfur</keyword>
<keyword evidence="4 9" id="KW-0269">Exonuclease</keyword>
<dbReference type="PANTHER" id="PTHR37168:SF1">
    <property type="entry name" value="CRISPR-ASSOCIATED EXONUCLEASE CAS4"/>
    <property type="match status" value="1"/>
</dbReference>
<dbReference type="AlphaFoldDB" id="A0AA46I4R7"/>
<dbReference type="InterPro" id="IPR011604">
    <property type="entry name" value="PDDEXK-like_dom_sf"/>
</dbReference>
<evidence type="ECO:0000313" key="12">
    <source>
        <dbReference type="Proteomes" id="UP000294678"/>
    </source>
</evidence>
<dbReference type="EC" id="3.1.12.1" evidence="9"/>
<evidence type="ECO:0000313" key="11">
    <source>
        <dbReference type="EMBL" id="TDT67028.1"/>
    </source>
</evidence>
<keyword evidence="1 9" id="KW-0540">Nuclease</keyword>
<dbReference type="GO" id="GO:0051536">
    <property type="term" value="F:iron-sulfur cluster binding"/>
    <property type="evidence" value="ECO:0007669"/>
    <property type="project" value="UniProtKB-KW"/>
</dbReference>
<dbReference type="Proteomes" id="UP000294678">
    <property type="component" value="Unassembled WGS sequence"/>
</dbReference>
<keyword evidence="3 9" id="KW-0378">Hydrolase</keyword>
<feature type="domain" description="DUF83" evidence="10">
    <location>
        <begin position="8"/>
        <end position="166"/>
    </location>
</feature>